<evidence type="ECO:0000256" key="1">
    <source>
        <dbReference type="SAM" id="SignalP"/>
    </source>
</evidence>
<dbReference type="HOGENOM" id="CLU_1967901_0_0_5"/>
<dbReference type="EMBL" id="AAMT01000010">
    <property type="protein sequence ID" value="EAQ12115.1"/>
    <property type="molecule type" value="Genomic_DNA"/>
</dbReference>
<keyword evidence="3" id="KW-1185">Reference proteome</keyword>
<dbReference type="Proteomes" id="UP000002931">
    <property type="component" value="Unassembled WGS sequence"/>
</dbReference>
<proteinExistence type="predicted"/>
<name>A3VIB6_9RHOB</name>
<accession>A3VIB6</accession>
<keyword evidence="1" id="KW-0732">Signal</keyword>
<organism evidence="2 3">
    <name type="scientific">Maritimibacter alkaliphilus HTCC2654</name>
    <dbReference type="NCBI Taxonomy" id="314271"/>
    <lineage>
        <taxon>Bacteria</taxon>
        <taxon>Pseudomonadati</taxon>
        <taxon>Pseudomonadota</taxon>
        <taxon>Alphaproteobacteria</taxon>
        <taxon>Rhodobacterales</taxon>
        <taxon>Roseobacteraceae</taxon>
        <taxon>Maritimibacter</taxon>
    </lineage>
</organism>
<gene>
    <name evidence="2" type="ORF">RB2654_01395</name>
</gene>
<reference evidence="2 3" key="1">
    <citation type="journal article" date="2010" name="J. Bacteriol.">
        <title>Genome sequences of Pelagibaca bermudensis HTCC2601T and Maritimibacter alkaliphilus HTCC2654T, the type strains of two marine Roseobacter genera.</title>
        <authorList>
            <person name="Thrash J.C."/>
            <person name="Cho J.C."/>
            <person name="Ferriera S."/>
            <person name="Johnson J."/>
            <person name="Vergin K.L."/>
            <person name="Giovannoni S.J."/>
        </authorList>
    </citation>
    <scope>NUCLEOTIDE SEQUENCE [LARGE SCALE GENOMIC DNA]</scope>
    <source>
        <strain evidence="2 3">HTCC2654</strain>
    </source>
</reference>
<dbReference type="RefSeq" id="WP_008327956.1">
    <property type="nucleotide sequence ID" value="NZ_CH902578.1"/>
</dbReference>
<protein>
    <submittedName>
        <fullName evidence="2">Uncharacterized protein</fullName>
    </submittedName>
</protein>
<comment type="caution">
    <text evidence="2">The sequence shown here is derived from an EMBL/GenBank/DDBJ whole genome shotgun (WGS) entry which is preliminary data.</text>
</comment>
<dbReference type="OrthoDB" id="7206787at2"/>
<evidence type="ECO:0000313" key="3">
    <source>
        <dbReference type="Proteomes" id="UP000002931"/>
    </source>
</evidence>
<feature type="chain" id="PRO_5002662008" evidence="1">
    <location>
        <begin position="25"/>
        <end position="127"/>
    </location>
</feature>
<dbReference type="STRING" id="314271.RB2654_01395"/>
<dbReference type="AlphaFoldDB" id="A3VIB6"/>
<feature type="signal peptide" evidence="1">
    <location>
        <begin position="1"/>
        <end position="24"/>
    </location>
</feature>
<evidence type="ECO:0000313" key="2">
    <source>
        <dbReference type="EMBL" id="EAQ12115.1"/>
    </source>
</evidence>
<sequence>MPRPLPLHAILAVVTTLCATAVTADPYVIKGSCKLVVDGTTYLDMRNGTCPIWMENDGTGRFWINTDRDVYLGDYFAEVSPAGDGTAQAHWNGTPGATHAQGYLGDDLTMGAGGCWTGKRVTVCAAR</sequence>